<dbReference type="GO" id="GO:0016747">
    <property type="term" value="F:acyltransferase activity, transferring groups other than amino-acyl groups"/>
    <property type="evidence" value="ECO:0007669"/>
    <property type="project" value="InterPro"/>
</dbReference>
<dbReference type="SUPFAM" id="SSF55729">
    <property type="entry name" value="Acyl-CoA N-acyltransferases (Nat)"/>
    <property type="match status" value="1"/>
</dbReference>
<reference evidence="2 3" key="1">
    <citation type="submission" date="2020-10" db="EMBL/GenBank/DDBJ databases">
        <title>Whole genome sequence of oil-degrading bacteria Rhodococcus pyridinivorans strain 5Ap.</title>
        <authorList>
            <person name="Akhremchuk A.E."/>
            <person name="Valentovich L.N."/>
            <person name="Charniauskaya M.I."/>
            <person name="Bukliarevich H.A."/>
            <person name="Titok M.A."/>
        </authorList>
    </citation>
    <scope>NUCLEOTIDE SEQUENCE [LARGE SCALE GENOMIC DNA]</scope>
    <source>
        <strain evidence="2 3">5Ap</strain>
        <plasmid evidence="2 3">pRh5Ap-243</plasmid>
    </source>
</reference>
<sequence>MTADDLALRGATTADLDATAHLHIEQLPVGFFPDLGPHFMRRWHKTFLDSPHGVALVAVCRCDAGEQVCAFLFGSIDESAHLRAVLADRRCLLALAATAAVSLLRHPPLAVRFLRTRARPWTRRLLRTLTSRPAAPPARTDPVPVALLAAVAVRPSLRGSGVGARLVELFLIRAHERGAATAELVTGAGPDGAGAFYEHLGWSPGREHRTRDGDTVRSYRHRVVPAARPGTCCDERGADPR</sequence>
<dbReference type="CDD" id="cd04301">
    <property type="entry name" value="NAT_SF"/>
    <property type="match status" value="1"/>
</dbReference>
<name>A0A7M2XV48_9NOCA</name>
<protein>
    <submittedName>
        <fullName evidence="2">GNAT family N-acetyltransferase</fullName>
    </submittedName>
</protein>
<keyword evidence="2" id="KW-0614">Plasmid</keyword>
<dbReference type="Gene3D" id="3.40.630.30">
    <property type="match status" value="1"/>
</dbReference>
<dbReference type="PROSITE" id="PS51186">
    <property type="entry name" value="GNAT"/>
    <property type="match status" value="1"/>
</dbReference>
<keyword evidence="3" id="KW-1185">Reference proteome</keyword>
<dbReference type="Proteomes" id="UP000593818">
    <property type="component" value="Plasmid pRh5Ap-243"/>
</dbReference>
<keyword evidence="2" id="KW-0808">Transferase</keyword>
<dbReference type="InterPro" id="IPR016181">
    <property type="entry name" value="Acyl_CoA_acyltransferase"/>
</dbReference>
<organism evidence="2 3">
    <name type="scientific">Rhodococcus pyridinivorans</name>
    <dbReference type="NCBI Taxonomy" id="103816"/>
    <lineage>
        <taxon>Bacteria</taxon>
        <taxon>Bacillati</taxon>
        <taxon>Actinomycetota</taxon>
        <taxon>Actinomycetes</taxon>
        <taxon>Mycobacteriales</taxon>
        <taxon>Nocardiaceae</taxon>
        <taxon>Rhodococcus</taxon>
    </lineage>
</organism>
<dbReference type="Pfam" id="PF00583">
    <property type="entry name" value="Acetyltransf_1"/>
    <property type="match status" value="1"/>
</dbReference>
<dbReference type="AlphaFoldDB" id="A0A7M2XV48"/>
<evidence type="ECO:0000313" key="2">
    <source>
        <dbReference type="EMBL" id="QOW01645.1"/>
    </source>
</evidence>
<dbReference type="RefSeq" id="WP_006554844.1">
    <property type="nucleotide sequence ID" value="NZ_CP022208.1"/>
</dbReference>
<accession>A0A7M2XV48</accession>
<gene>
    <name evidence="2" type="ORF">INP59_26135</name>
</gene>
<evidence type="ECO:0000259" key="1">
    <source>
        <dbReference type="PROSITE" id="PS51186"/>
    </source>
</evidence>
<dbReference type="EMBL" id="CP063452">
    <property type="protein sequence ID" value="QOW01645.1"/>
    <property type="molecule type" value="Genomic_DNA"/>
</dbReference>
<geneLocation type="plasmid" evidence="2 3">
    <name>pRh5Ap-243</name>
</geneLocation>
<feature type="domain" description="N-acetyltransferase" evidence="1">
    <location>
        <begin position="80"/>
        <end position="224"/>
    </location>
</feature>
<dbReference type="InterPro" id="IPR000182">
    <property type="entry name" value="GNAT_dom"/>
</dbReference>
<evidence type="ECO:0000313" key="3">
    <source>
        <dbReference type="Proteomes" id="UP000593818"/>
    </source>
</evidence>
<proteinExistence type="predicted"/>